<reference evidence="1" key="5">
    <citation type="journal article" date="2002" name="Nature">
        <title>Analysis of the mouse transcriptome based on functional annotation of 60,770 full-length cDNAs.</title>
        <authorList>
            <consortium name="The FANTOM Consortium and the RIKEN Genome Exploration Research Group Phase I and II Team"/>
        </authorList>
    </citation>
    <scope>NUCLEOTIDE SEQUENCE</scope>
    <source>
        <strain evidence="1">C57BL/6J</strain>
        <tissue evidence="1">Ovary</tissue>
    </source>
</reference>
<gene>
    <name evidence="2" type="primary">Arhgap20os</name>
    <name evidence="2" type="synonym">9230115E21Rik</name>
</gene>
<reference evidence="1" key="2">
    <citation type="journal article" date="2000" name="Genome Res.">
        <title>Normalization and subtraction of cap-trapper-selected cDNAs to prepare full-length cDNA libraries for rapid discovery of new genes.</title>
        <authorList>
            <person name="Carninci P."/>
            <person name="Shibata Y."/>
            <person name="Hayatsu N."/>
            <person name="Sugahara Y."/>
            <person name="Shibata K."/>
            <person name="Itoh M."/>
            <person name="Konno H."/>
            <person name="Okazaki Y."/>
            <person name="Muramatsu M."/>
            <person name="Hayashizaki Y."/>
        </authorList>
    </citation>
    <scope>NUCLEOTIDE SEQUENCE</scope>
    <source>
        <strain evidence="1">C57BL/6J</strain>
        <tissue evidence="1">Ovary</tissue>
    </source>
</reference>
<proteinExistence type="evidence at transcript level"/>
<evidence type="ECO:0000313" key="1">
    <source>
        <dbReference type="EMBL" id="BAE38048.1"/>
    </source>
</evidence>
<accession>Q3TNP0</accession>
<reference evidence="1" key="7">
    <citation type="journal article" date="2005" name="Science">
        <title>The Transcriptional Landscape of the Mammalian Genome.</title>
        <authorList>
            <consortium name="The FANTOM Consortium"/>
            <consortium name="Riken Genome Exploration Research Group and Genome Science Group (Genome Network Project Core Group)"/>
        </authorList>
    </citation>
    <scope>NUCLEOTIDE SEQUENCE</scope>
    <source>
        <strain evidence="1">C57BL/6J</strain>
        <tissue evidence="1">Ovary</tissue>
    </source>
</reference>
<sequence length="86" mass="10124">MTHWFTLEAKRSELRLGDILFQRRTIHKHEPWHCHPEGSAAGRQTCCFGKARQMTFLEHRVVIIGGHGARTWSKKMYDHNIYCITC</sequence>
<dbReference type="EMBL" id="AK165145">
    <property type="protein sequence ID" value="BAE38048.1"/>
    <property type="molecule type" value="mRNA"/>
</dbReference>
<reference evidence="1" key="1">
    <citation type="journal article" date="1999" name="Methods Enzymol.">
        <title>High-efficiency full-length cDNA cloning.</title>
        <authorList>
            <person name="Carninci P."/>
            <person name="Hayashizaki Y."/>
        </authorList>
    </citation>
    <scope>NUCLEOTIDE SEQUENCE</scope>
    <source>
        <strain evidence="1">C57BL/6J</strain>
        <tissue evidence="1">Ovary</tissue>
    </source>
</reference>
<dbReference type="AGR" id="MGI:3027124"/>
<evidence type="ECO:0000313" key="2">
    <source>
        <dbReference type="MGI" id="MGI:3027124"/>
    </source>
</evidence>
<name>Q3TNP0_MOUSE</name>
<protein>
    <submittedName>
        <fullName evidence="1">Uncharacterized protein</fullName>
    </submittedName>
</protein>
<reference evidence="1" key="3">
    <citation type="journal article" date="2000" name="Genome Res.">
        <title>RIKEN integrated sequence analysis (RISA) system--384-format sequencing pipeline with 384 multicapillary sequencer.</title>
        <authorList>
            <person name="Shibata K."/>
            <person name="Itoh M."/>
            <person name="Aizawa K."/>
            <person name="Nagaoka S."/>
            <person name="Sasaki N."/>
            <person name="Carninci P."/>
            <person name="Konno H."/>
            <person name="Akiyama J."/>
            <person name="Nishi K."/>
            <person name="Kitsunai T."/>
            <person name="Tashiro H."/>
            <person name="Itoh M."/>
            <person name="Sumi N."/>
            <person name="Ishii Y."/>
            <person name="Nakamura S."/>
            <person name="Hazama M."/>
            <person name="Nishine T."/>
            <person name="Harada A."/>
            <person name="Yamamoto R."/>
            <person name="Matsumoto H."/>
            <person name="Sakaguchi S."/>
            <person name="Ikegami T."/>
            <person name="Kashiwagi K."/>
            <person name="Fujiwake S."/>
            <person name="Inoue K."/>
            <person name="Togawa Y."/>
            <person name="Izawa M."/>
            <person name="Ohara E."/>
            <person name="Watahiki M."/>
            <person name="Yoneda Y."/>
            <person name="Ishikawa T."/>
            <person name="Ozawa K."/>
            <person name="Tanaka T."/>
            <person name="Matsuura S."/>
            <person name="Kawai J."/>
            <person name="Okazaki Y."/>
            <person name="Muramatsu M."/>
            <person name="Inoue Y."/>
            <person name="Kira A."/>
            <person name="Hayashizaki Y."/>
        </authorList>
    </citation>
    <scope>NUCLEOTIDE SEQUENCE</scope>
    <source>
        <strain evidence="1">C57BL/6J</strain>
        <tissue evidence="1">Ovary</tissue>
    </source>
</reference>
<reference evidence="1" key="4">
    <citation type="journal article" date="2001" name="Nature">
        <title>Functional annotation of a full-length mouse cDNA collection.</title>
        <authorList>
            <consortium name="The RIKEN Genome Exploration Research Group Phase II Team and the FANTOM Consortium"/>
        </authorList>
    </citation>
    <scope>NUCLEOTIDE SEQUENCE</scope>
    <source>
        <strain evidence="1">C57BL/6J</strain>
        <tissue evidence="1">Ovary</tissue>
    </source>
</reference>
<organism evidence="1">
    <name type="scientific">Mus musculus</name>
    <name type="common">Mouse</name>
    <dbReference type="NCBI Taxonomy" id="10090"/>
    <lineage>
        <taxon>Eukaryota</taxon>
        <taxon>Metazoa</taxon>
        <taxon>Chordata</taxon>
        <taxon>Craniata</taxon>
        <taxon>Vertebrata</taxon>
        <taxon>Euteleostomi</taxon>
        <taxon>Mammalia</taxon>
        <taxon>Eutheria</taxon>
        <taxon>Euarchontoglires</taxon>
        <taxon>Glires</taxon>
        <taxon>Rodentia</taxon>
        <taxon>Myomorpha</taxon>
        <taxon>Muroidea</taxon>
        <taxon>Muridae</taxon>
        <taxon>Murinae</taxon>
        <taxon>Mus</taxon>
        <taxon>Mus</taxon>
    </lineage>
</organism>
<reference evidence="1" key="8">
    <citation type="journal article" date="2005" name="Science">
        <title>Antisense Transcription in the Mammalian Transcriptome.</title>
        <authorList>
            <consortium name="RIKEN Genome Exploration Research Group and Genome Science Group (Genome Network Project Core Group) and the FANTOM Consortium"/>
        </authorList>
    </citation>
    <scope>NUCLEOTIDE SEQUENCE</scope>
    <source>
        <strain evidence="1">C57BL/6J</strain>
        <tissue evidence="1">Ovary</tissue>
    </source>
</reference>
<dbReference type="AlphaFoldDB" id="Q3TNP0"/>
<reference evidence="1" key="6">
    <citation type="submission" date="2004-04" db="EMBL/GenBank/DDBJ databases">
        <authorList>
            <person name="Arakawa T."/>
            <person name="Carninci P."/>
            <person name="Fukuda S."/>
            <person name="Hashizume W."/>
            <person name="Hayashida K."/>
            <person name="Hori F."/>
            <person name="Iida J."/>
            <person name="Imamura K."/>
            <person name="Imotani K."/>
            <person name="Itoh M."/>
            <person name="Kanagawa S."/>
            <person name="Kawai J."/>
            <person name="Kojima M."/>
            <person name="Konno H."/>
            <person name="Murata M."/>
            <person name="Nakamura M."/>
            <person name="Ninomiya N."/>
            <person name="Nishiyori H."/>
            <person name="Nomura K."/>
            <person name="Ohno M."/>
            <person name="Sakazume N."/>
            <person name="Sano H."/>
            <person name="Sasaki D."/>
            <person name="Shibata K."/>
            <person name="Shiraki T."/>
            <person name="Tagami M."/>
            <person name="Tagami Y."/>
            <person name="Waki K."/>
            <person name="Watahiki A."/>
            <person name="Muramatsu M."/>
            <person name="Hayashizaki Y."/>
        </authorList>
    </citation>
    <scope>NUCLEOTIDE SEQUENCE</scope>
    <source>
        <strain evidence="1">C57BL/6J</strain>
        <tissue evidence="1">Ovary</tissue>
    </source>
</reference>
<dbReference type="MGI" id="MGI:3027124">
    <property type="gene designation" value="Arhgap20os"/>
</dbReference>